<accession>A0A2D2Q0K4</accession>
<keyword evidence="2" id="KW-0472">Membrane</keyword>
<dbReference type="KEGG" id="slw:BRW62_03745"/>
<feature type="transmembrane region" description="Helical" evidence="2">
    <location>
        <begin position="30"/>
        <end position="53"/>
    </location>
</feature>
<name>A0A2D2Q0K4_PARLV</name>
<dbReference type="Gene3D" id="3.30.70.60">
    <property type="match status" value="1"/>
</dbReference>
<reference evidence="3 4" key="1">
    <citation type="submission" date="2016-11" db="EMBL/GenBank/DDBJ databases">
        <title>Complete genome sequence of thermophilic cyanobacteria strain Synechococcus sp. PCC6715.</title>
        <authorList>
            <person name="Tang J."/>
            <person name="Daroch M."/>
            <person name="Liang Y."/>
            <person name="Jiang D."/>
            <person name="Shah M."/>
        </authorList>
    </citation>
    <scope>NUCLEOTIDE SEQUENCE [LARGE SCALE GENOMIC DNA]</scope>
    <source>
        <strain evidence="3 4">PCC 6715</strain>
    </source>
</reference>
<sequence length="250" mass="26943">MTLTGDFGGPPIQDSAPNYPTLFGVTLTPVVSGILIALVGLGGAVYLATLLIAPKAEEATKLQLEITQQENDLSQREVILKQLNDVIASLERAKAENTDVRSLFATQDALNTLLLDINRLILNSGAQLNSFEPDSAASGIVQDGSLGPELNAKLKRQVTNVTIQGDFANVVAVMQKIDQQQNFLVINNLTMERVTDKPGDVICTFKLMAYVPLTPEEIAALAPPPEQGVNSSSSKSNNSSHSSSEWYHRR</sequence>
<keyword evidence="2" id="KW-0812">Transmembrane</keyword>
<dbReference type="RefSeq" id="WP_099798359.1">
    <property type="nucleotide sequence ID" value="NZ_CP018092.1"/>
</dbReference>
<reference evidence="4" key="2">
    <citation type="journal article" date="2022" name="Front. Microbiol.">
        <title>Comparative Genomic Analysis Revealed Distinct Molecular Components and Organization of CO2-Concentrating Mechanism in Thermophilic Cyanobacteria.</title>
        <authorList>
            <person name="Tang J."/>
            <person name="Zhou H."/>
            <person name="Yao D."/>
            <person name="Riaz S."/>
            <person name="You D."/>
            <person name="Klepacz-Smolka A."/>
            <person name="Daroch M."/>
        </authorList>
    </citation>
    <scope>NUCLEOTIDE SEQUENCE [LARGE SCALE GENOMIC DNA]</scope>
    <source>
        <strain evidence="4">PCC 6715</strain>
    </source>
</reference>
<dbReference type="Proteomes" id="UP000231057">
    <property type="component" value="Chromosome"/>
</dbReference>
<evidence type="ECO:0000313" key="4">
    <source>
        <dbReference type="Proteomes" id="UP000231057"/>
    </source>
</evidence>
<dbReference type="EMBL" id="CP018092">
    <property type="protein sequence ID" value="ATS18003.1"/>
    <property type="molecule type" value="Genomic_DNA"/>
</dbReference>
<feature type="region of interest" description="Disordered" evidence="1">
    <location>
        <begin position="221"/>
        <end position="250"/>
    </location>
</feature>
<protein>
    <submittedName>
        <fullName evidence="3">Pilus assembly protein PilO</fullName>
    </submittedName>
</protein>
<proteinExistence type="predicted"/>
<evidence type="ECO:0000256" key="2">
    <source>
        <dbReference type="SAM" id="Phobius"/>
    </source>
</evidence>
<dbReference type="OrthoDB" id="483469at2"/>
<evidence type="ECO:0000313" key="3">
    <source>
        <dbReference type="EMBL" id="ATS18003.1"/>
    </source>
</evidence>
<dbReference type="AlphaFoldDB" id="A0A2D2Q0K4"/>
<keyword evidence="4" id="KW-1185">Reference proteome</keyword>
<dbReference type="InterPro" id="IPR014717">
    <property type="entry name" value="Transl_elong_EF1B/ribsomal_bS6"/>
</dbReference>
<keyword evidence="2" id="KW-1133">Transmembrane helix</keyword>
<feature type="compositionally biased region" description="Low complexity" evidence="1">
    <location>
        <begin position="230"/>
        <end position="244"/>
    </location>
</feature>
<evidence type="ECO:0000256" key="1">
    <source>
        <dbReference type="SAM" id="MobiDB-lite"/>
    </source>
</evidence>
<gene>
    <name evidence="3" type="ORF">BRW62_03745</name>
</gene>
<organism evidence="3 4">
    <name type="scientific">Parathermosynechococcus lividus PCC 6715</name>
    <dbReference type="NCBI Taxonomy" id="1917166"/>
    <lineage>
        <taxon>Bacteria</taxon>
        <taxon>Bacillati</taxon>
        <taxon>Cyanobacteriota</taxon>
        <taxon>Cyanophyceae</taxon>
        <taxon>Acaryochloridales</taxon>
        <taxon>Thermosynechococcaceae</taxon>
        <taxon>Parathermosynechococcus</taxon>
    </lineage>
</organism>